<dbReference type="PROSITE" id="PS50011">
    <property type="entry name" value="PROTEIN_KINASE_DOM"/>
    <property type="match status" value="1"/>
</dbReference>
<proteinExistence type="predicted"/>
<comment type="caution">
    <text evidence="2">The sequence shown here is derived from an EMBL/GenBank/DDBJ whole genome shotgun (WGS) entry which is preliminary data.</text>
</comment>
<dbReference type="InterPro" id="IPR011009">
    <property type="entry name" value="Kinase-like_dom_sf"/>
</dbReference>
<dbReference type="Proteomes" id="UP001470230">
    <property type="component" value="Unassembled WGS sequence"/>
</dbReference>
<gene>
    <name evidence="2" type="ORF">M9Y10_045501</name>
</gene>
<feature type="domain" description="Protein kinase" evidence="1">
    <location>
        <begin position="1"/>
        <end position="101"/>
    </location>
</feature>
<name>A0ABR2JWL1_9EUKA</name>
<organism evidence="2 3">
    <name type="scientific">Tritrichomonas musculus</name>
    <dbReference type="NCBI Taxonomy" id="1915356"/>
    <lineage>
        <taxon>Eukaryota</taxon>
        <taxon>Metamonada</taxon>
        <taxon>Parabasalia</taxon>
        <taxon>Tritrichomonadida</taxon>
        <taxon>Tritrichomonadidae</taxon>
        <taxon>Tritrichomonas</taxon>
    </lineage>
</organism>
<dbReference type="InterPro" id="IPR000719">
    <property type="entry name" value="Prot_kinase_dom"/>
</dbReference>
<dbReference type="EMBL" id="JAPFFF010000009">
    <property type="protein sequence ID" value="KAK8882858.1"/>
    <property type="molecule type" value="Genomic_DNA"/>
</dbReference>
<evidence type="ECO:0000259" key="1">
    <source>
        <dbReference type="PROSITE" id="PS50011"/>
    </source>
</evidence>
<dbReference type="Gene3D" id="1.10.510.10">
    <property type="entry name" value="Transferase(Phosphotransferase) domain 1"/>
    <property type="match status" value="1"/>
</dbReference>
<dbReference type="InterPro" id="IPR050167">
    <property type="entry name" value="Ser_Thr_protein_kinase"/>
</dbReference>
<sequence length="101" mass="11720">MLSKVQQVFSIYQIARAMKYIHSRKIVHQNLNPSNIHISEDRIIKIGRFENSQIITNDEEQSKEMDDVYSFGVISYFILSGGEISEVKNETTLKEFPLLVQ</sequence>
<protein>
    <recommendedName>
        <fullName evidence="1">Protein kinase domain-containing protein</fullName>
    </recommendedName>
</protein>
<dbReference type="InterPro" id="IPR001245">
    <property type="entry name" value="Ser-Thr/Tyr_kinase_cat_dom"/>
</dbReference>
<keyword evidence="3" id="KW-1185">Reference proteome</keyword>
<dbReference type="SUPFAM" id="SSF56112">
    <property type="entry name" value="Protein kinase-like (PK-like)"/>
    <property type="match status" value="1"/>
</dbReference>
<accession>A0ABR2JWL1</accession>
<dbReference type="PANTHER" id="PTHR23257">
    <property type="entry name" value="SERINE-THREONINE PROTEIN KINASE"/>
    <property type="match status" value="1"/>
</dbReference>
<dbReference type="Pfam" id="PF07714">
    <property type="entry name" value="PK_Tyr_Ser-Thr"/>
    <property type="match status" value="1"/>
</dbReference>
<evidence type="ECO:0000313" key="3">
    <source>
        <dbReference type="Proteomes" id="UP001470230"/>
    </source>
</evidence>
<evidence type="ECO:0000313" key="2">
    <source>
        <dbReference type="EMBL" id="KAK8882858.1"/>
    </source>
</evidence>
<reference evidence="2 3" key="1">
    <citation type="submission" date="2024-04" db="EMBL/GenBank/DDBJ databases">
        <title>Tritrichomonas musculus Genome.</title>
        <authorList>
            <person name="Alves-Ferreira E."/>
            <person name="Grigg M."/>
            <person name="Lorenzi H."/>
            <person name="Galac M."/>
        </authorList>
    </citation>
    <scope>NUCLEOTIDE SEQUENCE [LARGE SCALE GENOMIC DNA]</scope>
    <source>
        <strain evidence="2 3">EAF2021</strain>
    </source>
</reference>
<dbReference type="PANTHER" id="PTHR23257:SF969">
    <property type="entry name" value="INTEGRIN-LINKED PROTEIN KINASE"/>
    <property type="match status" value="1"/>
</dbReference>